<comment type="similarity">
    <text evidence="4">In the N-terminal section; belongs to the N-acetylglucosamine-1-phosphate uridyltransferase family.</text>
</comment>
<comment type="subcellular location">
    <subcellularLocation>
        <location evidence="2">Cytoplasm</location>
    </subcellularLocation>
</comment>
<dbReference type="InterPro" id="IPR050065">
    <property type="entry name" value="GlmU-like"/>
</dbReference>
<keyword evidence="6 19" id="KW-0808">Transferase</keyword>
<evidence type="ECO:0000256" key="1">
    <source>
        <dbReference type="ARBA" id="ARBA00001946"/>
    </source>
</evidence>
<comment type="similarity">
    <text evidence="3">In the C-terminal section; belongs to the transferase hexapeptide repeat family.</text>
</comment>
<accession>A0A6G7PVR0</accession>
<dbReference type="PANTHER" id="PTHR43584:SF3">
    <property type="entry name" value="BIFUNCTIONAL PROTEIN GLMU"/>
    <property type="match status" value="1"/>
</dbReference>
<evidence type="ECO:0000256" key="7">
    <source>
        <dbReference type="ARBA" id="ARBA00022695"/>
    </source>
</evidence>
<dbReference type="CDD" id="cd02540">
    <property type="entry name" value="GT2_GlmU_N_bac"/>
    <property type="match status" value="1"/>
</dbReference>
<evidence type="ECO:0000313" key="19">
    <source>
        <dbReference type="EMBL" id="QIJ71774.1"/>
    </source>
</evidence>
<dbReference type="GO" id="GO:0071555">
    <property type="term" value="P:cell wall organization"/>
    <property type="evidence" value="ECO:0007669"/>
    <property type="project" value="UniProtKB-KW"/>
</dbReference>
<dbReference type="GO" id="GO:0008360">
    <property type="term" value="P:regulation of cell shape"/>
    <property type="evidence" value="ECO:0007669"/>
    <property type="project" value="UniProtKB-KW"/>
</dbReference>
<keyword evidence="13" id="KW-0012">Acyltransferase</keyword>
<evidence type="ECO:0000256" key="16">
    <source>
        <dbReference type="ARBA" id="ARBA00048493"/>
    </source>
</evidence>
<comment type="cofactor">
    <cofactor evidence="1">
        <name>Mg(2+)</name>
        <dbReference type="ChEBI" id="CHEBI:18420"/>
    </cofactor>
</comment>
<evidence type="ECO:0000256" key="4">
    <source>
        <dbReference type="ARBA" id="ARBA00007947"/>
    </source>
</evidence>
<keyword evidence="5" id="KW-0963">Cytoplasm</keyword>
<evidence type="ECO:0000256" key="8">
    <source>
        <dbReference type="ARBA" id="ARBA00022723"/>
    </source>
</evidence>
<dbReference type="KEGG" id="tav:G4V39_05630"/>
<comment type="catalytic activity">
    <reaction evidence="16">
        <text>N-acetyl-alpha-D-glucosamine 1-phosphate + UTP + H(+) = UDP-N-acetyl-alpha-D-glucosamine + diphosphate</text>
        <dbReference type="Rhea" id="RHEA:13509"/>
        <dbReference type="ChEBI" id="CHEBI:15378"/>
        <dbReference type="ChEBI" id="CHEBI:33019"/>
        <dbReference type="ChEBI" id="CHEBI:46398"/>
        <dbReference type="ChEBI" id="CHEBI:57705"/>
        <dbReference type="ChEBI" id="CHEBI:57776"/>
        <dbReference type="EC" id="2.7.7.23"/>
    </reaction>
</comment>
<sequence>MDLCALILAAGKGTRMKSQRPKVLHEILGQPMLAYILDAVKSLNPCQVVVVVGHKASEVEKAFADQSLTFVHQSEQLGTGHAVQIALDSLEADRVLITCGDTPLLSANTLGLLFEEHLRSRASLSFLTAELADPTGYGRIIRDATGGPQTIVEEKDASTLEKKVKEVNAGVYIADRDFLRKALESLRPENAQGEYYLTDIVAWAASNGFPMATVQLRDPDEMLGVNDRRQLAHVENILLQRLRERLMKEGVTLKMPETIYLEPSVAIEDDVTIWPGAVLRGQTVIHRGAEIGPGAILIDALVPEGTRVCPGAILIGPDSSLC</sequence>
<dbReference type="GO" id="GO:0003977">
    <property type="term" value="F:UDP-N-acetylglucosamine diphosphorylase activity"/>
    <property type="evidence" value="ECO:0007669"/>
    <property type="project" value="UniProtKB-EC"/>
</dbReference>
<dbReference type="InterPro" id="IPR025877">
    <property type="entry name" value="MobA-like_NTP_Trfase"/>
</dbReference>
<keyword evidence="8" id="KW-0479">Metal-binding</keyword>
<dbReference type="Pfam" id="PF00132">
    <property type="entry name" value="Hexapep"/>
    <property type="match status" value="1"/>
</dbReference>
<evidence type="ECO:0000313" key="20">
    <source>
        <dbReference type="Proteomes" id="UP000502179"/>
    </source>
</evidence>
<dbReference type="EMBL" id="CP048877">
    <property type="protein sequence ID" value="QIJ71774.1"/>
    <property type="molecule type" value="Genomic_DNA"/>
</dbReference>
<evidence type="ECO:0000256" key="14">
    <source>
        <dbReference type="ARBA" id="ARBA00023316"/>
    </source>
</evidence>
<evidence type="ECO:0000256" key="10">
    <source>
        <dbReference type="ARBA" id="ARBA00022960"/>
    </source>
</evidence>
<keyword evidence="14" id="KW-0961">Cell wall biogenesis/degradation</keyword>
<dbReference type="Proteomes" id="UP000502179">
    <property type="component" value="Chromosome"/>
</dbReference>
<dbReference type="Gene3D" id="3.90.550.10">
    <property type="entry name" value="Spore Coat Polysaccharide Biosynthesis Protein SpsA, Chain A"/>
    <property type="match status" value="1"/>
</dbReference>
<evidence type="ECO:0000256" key="9">
    <source>
        <dbReference type="ARBA" id="ARBA00022842"/>
    </source>
</evidence>
<dbReference type="AlphaFoldDB" id="A0A6G7PVR0"/>
<proteinExistence type="inferred from homology"/>
<comment type="catalytic activity">
    <reaction evidence="15">
        <text>alpha-D-glucosamine 1-phosphate + acetyl-CoA = N-acetyl-alpha-D-glucosamine 1-phosphate + CoA + H(+)</text>
        <dbReference type="Rhea" id="RHEA:13725"/>
        <dbReference type="ChEBI" id="CHEBI:15378"/>
        <dbReference type="ChEBI" id="CHEBI:57287"/>
        <dbReference type="ChEBI" id="CHEBI:57288"/>
        <dbReference type="ChEBI" id="CHEBI:57776"/>
        <dbReference type="ChEBI" id="CHEBI:58516"/>
        <dbReference type="EC" id="2.3.1.157"/>
    </reaction>
</comment>
<evidence type="ECO:0000256" key="15">
    <source>
        <dbReference type="ARBA" id="ARBA00048247"/>
    </source>
</evidence>
<dbReference type="PANTHER" id="PTHR43584">
    <property type="entry name" value="NUCLEOTIDYL TRANSFERASE"/>
    <property type="match status" value="1"/>
</dbReference>
<evidence type="ECO:0000256" key="6">
    <source>
        <dbReference type="ARBA" id="ARBA00022679"/>
    </source>
</evidence>
<dbReference type="SUPFAM" id="SSF53448">
    <property type="entry name" value="Nucleotide-diphospho-sugar transferases"/>
    <property type="match status" value="1"/>
</dbReference>
<feature type="domain" description="MobA-like NTP transferase" evidence="18">
    <location>
        <begin position="5"/>
        <end position="128"/>
    </location>
</feature>
<comment type="function">
    <text evidence="17">Catalyzes the last two sequential reactions in the de novo biosynthetic pathway for UDP-N-acetylglucosamine (UDP-GlcNAc). The C-terminal domain catalyzes the transfer of acetyl group from acetyl coenzyme A to glucosamine-1-phosphate (GlcN-1-P) to produce N-acetylglucosamine-1-phosphate (GlcNAc-1-P), which is converted into UDP-GlcNAc by the transfer of uridine 5-monophosphate (from uridine 5-triphosphate), a reaction catalyzed by the N-terminal domain.</text>
</comment>
<dbReference type="GO" id="GO:0046872">
    <property type="term" value="F:metal ion binding"/>
    <property type="evidence" value="ECO:0007669"/>
    <property type="project" value="UniProtKB-KW"/>
</dbReference>
<keyword evidence="7" id="KW-0548">Nucleotidyltransferase</keyword>
<evidence type="ECO:0000256" key="13">
    <source>
        <dbReference type="ARBA" id="ARBA00023315"/>
    </source>
</evidence>
<dbReference type="RefSeq" id="WP_166031992.1">
    <property type="nucleotide sequence ID" value="NZ_CP048877.1"/>
</dbReference>
<dbReference type="InterPro" id="IPR029044">
    <property type="entry name" value="Nucleotide-diphossugar_trans"/>
</dbReference>
<gene>
    <name evidence="19" type="ORF">G4V39_05630</name>
</gene>
<keyword evidence="9" id="KW-0460">Magnesium</keyword>
<evidence type="ECO:0000256" key="5">
    <source>
        <dbReference type="ARBA" id="ARBA00022490"/>
    </source>
</evidence>
<evidence type="ECO:0000256" key="17">
    <source>
        <dbReference type="ARBA" id="ARBA00049628"/>
    </source>
</evidence>
<name>A0A6G7PVR0_9BACT</name>
<evidence type="ECO:0000256" key="2">
    <source>
        <dbReference type="ARBA" id="ARBA00004496"/>
    </source>
</evidence>
<keyword evidence="12" id="KW-0511">Multifunctional enzyme</keyword>
<evidence type="ECO:0000256" key="11">
    <source>
        <dbReference type="ARBA" id="ARBA00022984"/>
    </source>
</evidence>
<protein>
    <submittedName>
        <fullName evidence="19">Bifunctional N-acetylglucosamine-1-phosphate uridyltransferase/glucosamine-1-phosphate acetyltransferase</fullName>
    </submittedName>
</protein>
<organism evidence="19 20">
    <name type="scientific">Thermosulfuriphilus ammonigenes</name>
    <dbReference type="NCBI Taxonomy" id="1936021"/>
    <lineage>
        <taxon>Bacteria</taxon>
        <taxon>Pseudomonadati</taxon>
        <taxon>Thermodesulfobacteriota</taxon>
        <taxon>Thermodesulfobacteria</taxon>
        <taxon>Thermodesulfobacteriales</taxon>
        <taxon>Thermodesulfobacteriaceae</taxon>
        <taxon>Thermosulfuriphilus</taxon>
    </lineage>
</organism>
<dbReference type="GO" id="GO:0019134">
    <property type="term" value="F:glucosamine-1-phosphate N-acetyltransferase activity"/>
    <property type="evidence" value="ECO:0007669"/>
    <property type="project" value="UniProtKB-EC"/>
</dbReference>
<dbReference type="SUPFAM" id="SSF51161">
    <property type="entry name" value="Trimeric LpxA-like enzymes"/>
    <property type="match status" value="1"/>
</dbReference>
<dbReference type="Pfam" id="PF12804">
    <property type="entry name" value="NTP_transf_3"/>
    <property type="match status" value="1"/>
</dbReference>
<evidence type="ECO:0000256" key="3">
    <source>
        <dbReference type="ARBA" id="ARBA00007707"/>
    </source>
</evidence>
<dbReference type="Gene3D" id="2.160.10.10">
    <property type="entry name" value="Hexapeptide repeat proteins"/>
    <property type="match status" value="1"/>
</dbReference>
<evidence type="ECO:0000259" key="18">
    <source>
        <dbReference type="Pfam" id="PF12804"/>
    </source>
</evidence>
<dbReference type="GO" id="GO:0005737">
    <property type="term" value="C:cytoplasm"/>
    <property type="evidence" value="ECO:0007669"/>
    <property type="project" value="UniProtKB-SubCell"/>
</dbReference>
<keyword evidence="20" id="KW-1185">Reference proteome</keyword>
<reference evidence="19 20" key="1">
    <citation type="submission" date="2020-02" db="EMBL/GenBank/DDBJ databases">
        <title>Genome analysis of Thermosulfuriphilus ammonigenes ST65T, an anaerobic thermophilic chemolithoautotrophic bacterium isolated from a deep-sea hydrothermal vent.</title>
        <authorList>
            <person name="Slobodkina G."/>
            <person name="Allioux M."/>
            <person name="Merkel A."/>
            <person name="Alain K."/>
            <person name="Jebbar M."/>
            <person name="Slobodkin A."/>
        </authorList>
    </citation>
    <scope>NUCLEOTIDE SEQUENCE [LARGE SCALE GENOMIC DNA]</scope>
    <source>
        <strain evidence="19 20">ST65</strain>
    </source>
</reference>
<evidence type="ECO:0000256" key="12">
    <source>
        <dbReference type="ARBA" id="ARBA00023268"/>
    </source>
</evidence>
<dbReference type="GO" id="GO:0009252">
    <property type="term" value="P:peptidoglycan biosynthetic process"/>
    <property type="evidence" value="ECO:0007669"/>
    <property type="project" value="UniProtKB-KW"/>
</dbReference>
<keyword evidence="11" id="KW-0573">Peptidoglycan synthesis</keyword>
<keyword evidence="10" id="KW-0133">Cell shape</keyword>
<dbReference type="InterPro" id="IPR001451">
    <property type="entry name" value="Hexapep"/>
</dbReference>
<dbReference type="InterPro" id="IPR011004">
    <property type="entry name" value="Trimer_LpxA-like_sf"/>
</dbReference>